<dbReference type="InterPro" id="IPR015897">
    <property type="entry name" value="CHK_kinase-like"/>
</dbReference>
<keyword evidence="2" id="KW-0418">Kinase</keyword>
<accession>U5ES87</accession>
<dbReference type="Gene3D" id="3.90.1200.10">
    <property type="match status" value="1"/>
</dbReference>
<dbReference type="GO" id="GO:0016301">
    <property type="term" value="F:kinase activity"/>
    <property type="evidence" value="ECO:0007669"/>
    <property type="project" value="UniProtKB-KW"/>
</dbReference>
<feature type="non-terminal residue" evidence="2">
    <location>
        <position position="1"/>
    </location>
</feature>
<proteinExistence type="evidence at transcript level"/>
<dbReference type="SUPFAM" id="SSF56112">
    <property type="entry name" value="Protein kinase-like (PK-like)"/>
    <property type="match status" value="1"/>
</dbReference>
<evidence type="ECO:0000313" key="2">
    <source>
        <dbReference type="EMBL" id="JAB54936.1"/>
    </source>
</evidence>
<dbReference type="PANTHER" id="PTHR11012">
    <property type="entry name" value="PROTEIN KINASE-LIKE DOMAIN-CONTAINING"/>
    <property type="match status" value="1"/>
</dbReference>
<dbReference type="SMART" id="SM00587">
    <property type="entry name" value="CHK"/>
    <property type="match status" value="1"/>
</dbReference>
<dbReference type="PANTHER" id="PTHR11012:SF56">
    <property type="entry name" value="CHK KINASE-LIKE DOMAIN-CONTAINING PROTEIN-RELATED"/>
    <property type="match status" value="1"/>
</dbReference>
<dbReference type="InterPro" id="IPR011009">
    <property type="entry name" value="Kinase-like_dom_sf"/>
</dbReference>
<dbReference type="AlphaFoldDB" id="U5ES87"/>
<evidence type="ECO:0000259" key="1">
    <source>
        <dbReference type="SMART" id="SM00587"/>
    </source>
</evidence>
<feature type="domain" description="CHK kinase-like" evidence="1">
    <location>
        <begin position="1"/>
        <end position="123"/>
    </location>
</feature>
<dbReference type="Pfam" id="PF02958">
    <property type="entry name" value="EcKL"/>
    <property type="match status" value="1"/>
</dbReference>
<keyword evidence="2" id="KW-0808">Transferase</keyword>
<protein>
    <submittedName>
        <fullName evidence="2">Putative ecdysteroid kinase</fullName>
    </submittedName>
</protein>
<sequence length="218" mass="25621">GYQSFVNAIGKRKNMFAENLIAKMKSIQDDFIQRQSAILMTNGQVNVISHGDLWVANMMFKYDEQTNKPIDVIFLDFQIATYTSPGIDINYFLNTSLQSIVFQNQRDQLIEVYYEAFYSILHDADYENIPTFDDILNEIKAKEFHGFLSCCVLLPLMCREDVAERKMEGDQINSLVDEKQSAKIRELAYSDNFFNRIKYQLERFYELNIFDFFVFNSM</sequence>
<name>U5ES87_9DIPT</name>
<dbReference type="EMBL" id="GANO01004935">
    <property type="protein sequence ID" value="JAB54936.1"/>
    <property type="molecule type" value="mRNA"/>
</dbReference>
<organism evidence="2">
    <name type="scientific">Corethrella appendiculata</name>
    <dbReference type="NCBI Taxonomy" id="1370023"/>
    <lineage>
        <taxon>Eukaryota</taxon>
        <taxon>Metazoa</taxon>
        <taxon>Ecdysozoa</taxon>
        <taxon>Arthropoda</taxon>
        <taxon>Hexapoda</taxon>
        <taxon>Insecta</taxon>
        <taxon>Pterygota</taxon>
        <taxon>Neoptera</taxon>
        <taxon>Endopterygota</taxon>
        <taxon>Diptera</taxon>
        <taxon>Nematocera</taxon>
        <taxon>Culicoidea</taxon>
        <taxon>Chaoboridae</taxon>
        <taxon>Corethrella</taxon>
    </lineage>
</organism>
<reference evidence="2" key="1">
    <citation type="journal article" date="2014" name="Insect Biochem. Mol. Biol.">
        <title>An insight into the sialome of the frog biting fly, Corethrella appendiculata.</title>
        <authorList>
            <person name="Ribeiro J.M.C."/>
            <person name="Chagas A.C."/>
            <person name="Pham V.M."/>
            <person name="Lounibos L.P."/>
            <person name="Calvo E."/>
        </authorList>
    </citation>
    <scope>NUCLEOTIDE SEQUENCE</scope>
    <source>
        <tissue evidence="2">Salivary glands</tissue>
    </source>
</reference>
<dbReference type="InterPro" id="IPR004119">
    <property type="entry name" value="EcKL"/>
</dbReference>